<reference evidence="3 4" key="1">
    <citation type="journal article" date="2020" name="Phytopathology">
        <title>Genome Sequence Resources of Colletotrichum truncatum, C. plurivorum, C. musicola, and C. sojae: Four Species Pathogenic to Soybean (Glycine max).</title>
        <authorList>
            <person name="Rogerio F."/>
            <person name="Boufleur T.R."/>
            <person name="Ciampi-Guillardi M."/>
            <person name="Sukno S.A."/>
            <person name="Thon M.R."/>
            <person name="Massola Junior N.S."/>
            <person name="Baroncelli R."/>
        </authorList>
    </citation>
    <scope>NUCLEOTIDE SEQUENCE [LARGE SCALE GENOMIC DNA]</scope>
    <source>
        <strain evidence="3 4">LFN0009</strain>
    </source>
</reference>
<evidence type="ECO:0000313" key="3">
    <source>
        <dbReference type="EMBL" id="KAF6803332.1"/>
    </source>
</evidence>
<proteinExistence type="predicted"/>
<dbReference type="EMBL" id="WIGN01000241">
    <property type="protein sequence ID" value="KAF6803332.1"/>
    <property type="molecule type" value="Genomic_DNA"/>
</dbReference>
<evidence type="ECO:0000313" key="4">
    <source>
        <dbReference type="Proteomes" id="UP000652219"/>
    </source>
</evidence>
<feature type="compositionally biased region" description="Acidic residues" evidence="1">
    <location>
        <begin position="761"/>
        <end position="776"/>
    </location>
</feature>
<feature type="domain" description="Heterokaryon incompatibility" evidence="2">
    <location>
        <begin position="268"/>
        <end position="419"/>
    </location>
</feature>
<feature type="compositionally biased region" description="Acidic residues" evidence="1">
    <location>
        <begin position="785"/>
        <end position="798"/>
    </location>
</feature>
<dbReference type="AlphaFoldDB" id="A0A8H6IZ00"/>
<feature type="compositionally biased region" description="Basic and acidic residues" evidence="1">
    <location>
        <begin position="736"/>
        <end position="760"/>
    </location>
</feature>
<evidence type="ECO:0000256" key="1">
    <source>
        <dbReference type="SAM" id="MobiDB-lite"/>
    </source>
</evidence>
<organism evidence="3 4">
    <name type="scientific">Colletotrichum sojae</name>
    <dbReference type="NCBI Taxonomy" id="2175907"/>
    <lineage>
        <taxon>Eukaryota</taxon>
        <taxon>Fungi</taxon>
        <taxon>Dikarya</taxon>
        <taxon>Ascomycota</taxon>
        <taxon>Pezizomycotina</taxon>
        <taxon>Sordariomycetes</taxon>
        <taxon>Hypocreomycetidae</taxon>
        <taxon>Glomerellales</taxon>
        <taxon>Glomerellaceae</taxon>
        <taxon>Colletotrichum</taxon>
        <taxon>Colletotrichum orchidearum species complex</taxon>
    </lineage>
</organism>
<dbReference type="PANTHER" id="PTHR24148">
    <property type="entry name" value="ANKYRIN REPEAT DOMAIN-CONTAINING PROTEIN 39 HOMOLOG-RELATED"/>
    <property type="match status" value="1"/>
</dbReference>
<dbReference type="Proteomes" id="UP000652219">
    <property type="component" value="Unassembled WGS sequence"/>
</dbReference>
<sequence length="950" mass="107773">MSDPEWASQDPAPQSLHAQPGCLCCGKDFEFGVPPYEYQPLNPDVLEQRFLILHPCAGDKNARENHVRCSFEVRPLSAAGSFVAVRNTRGYRLIPNTIEVDGRILVVSAALQAFLRHFRRDDEPVTLWLRHVCLREFVEDEERTRYWNREFVDSMYASATEVVDMTEFVTGLIERGVVRSVTAGRYKQWRKKWDDSKPEGSKYTLPEVIPIRLGVKPNDDNPLTTYKFVPLDMLVNEMRMIVVEPAADRDAPLVLRLAHCPIVCQVVYFALSYTWGEPEPTKQVVASGQKMTIRANLEFVLRALRSSKTLLCIWVDAVCIDQDNLAERSRQIKRMFEIYHRAVQVYCYVGEPDEASEAALDLIPEFNEACMPVTAREGEESFEDKPVIAFEGRDAPRRMAALYRFLCRPYFRRMWILQEVAVSSDPVIVLGNRRSVTFRGLESVASTLQGLIRSSPTMAQEMVDADTSLRESGVHYDELSFVRKMFYFRRLVERNAAGDGPGPAPETEDGRGPGYLELAVMARDFQASDGRDKIFALWNLARDKQGLKFDMTYSNSVGRTFRDFAIAWAEQHGSLDVIAASEPCNNPYGFYDSSPSWCPDWSVPSTTSCFVRRETVPIRDASRMGDLDGELYSADGGIAGLPGGERFFRFEDGVLECRGIVVDVIEAVGYKPPTKAKCSPGCTSFHPPWLTDLSNFENWRQMIPRFFEKEQGKSRYEDPMQATVAMFHGDVPSAWRRRELPTKKADNGEDLEGKKDVKDTTDEEDKEDVENTDDAEDRGNVENTNDVDSEVRDDEDDEHGTADSEATSDAESERQYYYWAEWECIPQLSRHVRTAESFFDVPPHVDAVRTMVRGRTPCMTKHGYMCLAPDHVGTDKTSRKPWLIALLATCSVPVLLQEVDGSEPYTFRFGGSCFVQRCMEGELLGRHAKGDSPASFWLTEEARKCTLRIV</sequence>
<protein>
    <recommendedName>
        <fullName evidence="2">Heterokaryon incompatibility domain-containing protein</fullName>
    </recommendedName>
</protein>
<dbReference type="InterPro" id="IPR010730">
    <property type="entry name" value="HET"/>
</dbReference>
<feature type="region of interest" description="Disordered" evidence="1">
    <location>
        <begin position="735"/>
        <end position="810"/>
    </location>
</feature>
<dbReference type="PANTHER" id="PTHR24148:SF64">
    <property type="entry name" value="HETEROKARYON INCOMPATIBILITY DOMAIN-CONTAINING PROTEIN"/>
    <property type="match status" value="1"/>
</dbReference>
<accession>A0A8H6IZ00</accession>
<keyword evidence="4" id="KW-1185">Reference proteome</keyword>
<comment type="caution">
    <text evidence="3">The sequence shown here is derived from an EMBL/GenBank/DDBJ whole genome shotgun (WGS) entry which is preliminary data.</text>
</comment>
<gene>
    <name evidence="3" type="ORF">CSOJ01_10972</name>
</gene>
<name>A0A8H6IZ00_9PEZI</name>
<evidence type="ECO:0000259" key="2">
    <source>
        <dbReference type="Pfam" id="PF06985"/>
    </source>
</evidence>
<dbReference type="Pfam" id="PF06985">
    <property type="entry name" value="HET"/>
    <property type="match status" value="1"/>
</dbReference>
<dbReference type="InterPro" id="IPR052895">
    <property type="entry name" value="HetReg/Transcr_Mod"/>
</dbReference>